<dbReference type="InterPro" id="IPR001245">
    <property type="entry name" value="Ser-Thr/Tyr_kinase_cat_dom"/>
</dbReference>
<accession>K7N2Y4</accession>
<evidence type="ECO:0000259" key="16">
    <source>
        <dbReference type="PROSITE" id="PS50011"/>
    </source>
</evidence>
<keyword evidence="6 12" id="KW-0547">Nucleotide-binding</keyword>
<evidence type="ECO:0000256" key="11">
    <source>
        <dbReference type="ARBA" id="ARBA00023180"/>
    </source>
</evidence>
<dbReference type="PaxDb" id="3847-GLYMA20G25240.2"/>
<dbReference type="GO" id="GO:0005524">
    <property type="term" value="F:ATP binding"/>
    <property type="evidence" value="ECO:0007669"/>
    <property type="project" value="UniProtKB-UniRule"/>
</dbReference>
<dbReference type="AlphaFoldDB" id="K7N2Y4"/>
<keyword evidence="2" id="KW-0723">Serine/threonine-protein kinase</keyword>
<dbReference type="Gramene" id="KRG90863">
    <property type="protein sequence ID" value="KRG90863"/>
    <property type="gene ID" value="GLYMA_20G118300"/>
</dbReference>
<keyword evidence="10 14" id="KW-0472">Membrane</keyword>
<feature type="region of interest" description="Disordered" evidence="13">
    <location>
        <begin position="597"/>
        <end position="626"/>
    </location>
</feature>
<gene>
    <name evidence="18" type="primary">LOC100783861</name>
    <name evidence="17" type="ORF">GLYMA_20G118300</name>
</gene>
<reference evidence="17" key="3">
    <citation type="submission" date="2018-07" db="EMBL/GenBank/DDBJ databases">
        <title>WGS assembly of Glycine max.</title>
        <authorList>
            <person name="Schmutz J."/>
            <person name="Cannon S."/>
            <person name="Schlueter J."/>
            <person name="Ma J."/>
            <person name="Mitros T."/>
            <person name="Nelson W."/>
            <person name="Hyten D."/>
            <person name="Song Q."/>
            <person name="Thelen J."/>
            <person name="Cheng J."/>
            <person name="Xu D."/>
            <person name="Hellsten U."/>
            <person name="May G."/>
            <person name="Yu Y."/>
            <person name="Sakurai T."/>
            <person name="Umezawa T."/>
            <person name="Bhattacharyya M."/>
            <person name="Sandhu D."/>
            <person name="Valliyodan B."/>
            <person name="Lindquist E."/>
            <person name="Peto M."/>
            <person name="Grant D."/>
            <person name="Shu S."/>
            <person name="Goodstein D."/>
            <person name="Barry K."/>
            <person name="Futrell-Griggs M."/>
            <person name="Abernathy B."/>
            <person name="Du J."/>
            <person name="Tian Z."/>
            <person name="Zhu L."/>
            <person name="Gill N."/>
            <person name="Joshi T."/>
            <person name="Libault M."/>
            <person name="Sethuraman A."/>
            <person name="Zhang X."/>
            <person name="Shinozaki K."/>
            <person name="Nguyen H."/>
            <person name="Wing R."/>
            <person name="Cregan P."/>
            <person name="Specht J."/>
            <person name="Grimwood J."/>
            <person name="Rokhsar D."/>
            <person name="Stacey G."/>
            <person name="Shoemaker R."/>
            <person name="Jackson S."/>
        </authorList>
    </citation>
    <scope>NUCLEOTIDE SEQUENCE</scope>
    <source>
        <tissue evidence="17">Callus</tissue>
    </source>
</reference>
<feature type="chain" id="PRO_5014582045" description="Protein kinase domain-containing protein" evidence="15">
    <location>
        <begin position="23"/>
        <end position="626"/>
    </location>
</feature>
<evidence type="ECO:0000256" key="5">
    <source>
        <dbReference type="ARBA" id="ARBA00022729"/>
    </source>
</evidence>
<evidence type="ECO:0000256" key="3">
    <source>
        <dbReference type="ARBA" id="ARBA00022679"/>
    </source>
</evidence>
<dbReference type="RefSeq" id="XP_040869176.1">
    <property type="nucleotide sequence ID" value="XM_041013242.1"/>
</dbReference>
<proteinExistence type="predicted"/>
<dbReference type="FunFam" id="1.10.510.10:FF:000590">
    <property type="entry name" value="PR5-like receptor kinase"/>
    <property type="match status" value="1"/>
</dbReference>
<dbReference type="STRING" id="3847.K7N2Y4"/>
<evidence type="ECO:0000313" key="19">
    <source>
        <dbReference type="Proteomes" id="UP000008827"/>
    </source>
</evidence>
<reference evidence="17 18" key="1">
    <citation type="journal article" date="2010" name="Nature">
        <title>Genome sequence of the palaeopolyploid soybean.</title>
        <authorList>
            <person name="Schmutz J."/>
            <person name="Cannon S.B."/>
            <person name="Schlueter J."/>
            <person name="Ma J."/>
            <person name="Mitros T."/>
            <person name="Nelson W."/>
            <person name="Hyten D.L."/>
            <person name="Song Q."/>
            <person name="Thelen J.J."/>
            <person name="Cheng J."/>
            <person name="Xu D."/>
            <person name="Hellsten U."/>
            <person name="May G.D."/>
            <person name="Yu Y."/>
            <person name="Sakurai T."/>
            <person name="Umezawa T."/>
            <person name="Bhattacharyya M.K."/>
            <person name="Sandhu D."/>
            <person name="Valliyodan B."/>
            <person name="Lindquist E."/>
            <person name="Peto M."/>
            <person name="Grant D."/>
            <person name="Shu S."/>
            <person name="Goodstein D."/>
            <person name="Barry K."/>
            <person name="Futrell-Griggs M."/>
            <person name="Abernathy B."/>
            <person name="Du J."/>
            <person name="Tian Z."/>
            <person name="Zhu L."/>
            <person name="Gill N."/>
            <person name="Joshi T."/>
            <person name="Libault M."/>
            <person name="Sethuraman A."/>
            <person name="Zhang X.-C."/>
            <person name="Shinozaki K."/>
            <person name="Nguyen H.T."/>
            <person name="Wing R.A."/>
            <person name="Cregan P."/>
            <person name="Specht J."/>
            <person name="Grimwood J."/>
            <person name="Rokhsar D."/>
            <person name="Stacey G."/>
            <person name="Shoemaker R.C."/>
            <person name="Jackson S.A."/>
        </authorList>
    </citation>
    <scope>NUCLEOTIDE SEQUENCE [LARGE SCALE GENOMIC DNA]</scope>
    <source>
        <strain evidence="18">cv. Williams 82</strain>
        <tissue evidence="17">Callus</tissue>
    </source>
</reference>
<dbReference type="OMA" id="NESENQM"/>
<evidence type="ECO:0000256" key="1">
    <source>
        <dbReference type="ARBA" id="ARBA00004479"/>
    </source>
</evidence>
<reference evidence="18" key="2">
    <citation type="submission" date="2018-02" db="UniProtKB">
        <authorList>
            <consortium name="EnsemblPlants"/>
        </authorList>
    </citation>
    <scope>IDENTIFICATION</scope>
    <source>
        <strain evidence="18">Williams 82</strain>
    </source>
</reference>
<evidence type="ECO:0000256" key="15">
    <source>
        <dbReference type="SAM" id="SignalP"/>
    </source>
</evidence>
<name>K7N2Y4_SOYBN</name>
<dbReference type="GO" id="GO:0004674">
    <property type="term" value="F:protein serine/threonine kinase activity"/>
    <property type="evidence" value="ECO:0007669"/>
    <property type="project" value="UniProtKB-KW"/>
</dbReference>
<evidence type="ECO:0000256" key="10">
    <source>
        <dbReference type="ARBA" id="ARBA00023136"/>
    </source>
</evidence>
<dbReference type="RefSeq" id="XP_006605912.1">
    <property type="nucleotide sequence ID" value="XM_006605849.4"/>
</dbReference>
<dbReference type="PROSITE" id="PS00107">
    <property type="entry name" value="PROTEIN_KINASE_ATP"/>
    <property type="match status" value="1"/>
</dbReference>
<dbReference type="Proteomes" id="UP000008827">
    <property type="component" value="Chromosome 20"/>
</dbReference>
<keyword evidence="5 15" id="KW-0732">Signal</keyword>
<dbReference type="InterPro" id="IPR045874">
    <property type="entry name" value="LRK10/LRL21-25-like"/>
</dbReference>
<protein>
    <recommendedName>
        <fullName evidence="16">Protein kinase domain-containing protein</fullName>
    </recommendedName>
</protein>
<feature type="transmembrane region" description="Helical" evidence="14">
    <location>
        <begin position="247"/>
        <end position="268"/>
    </location>
</feature>
<dbReference type="SUPFAM" id="SSF56112">
    <property type="entry name" value="Protein kinase-like (PK-like)"/>
    <property type="match status" value="1"/>
</dbReference>
<keyword evidence="8 12" id="KW-0067">ATP-binding</keyword>
<dbReference type="RefSeq" id="XP_040869172.1">
    <property type="nucleotide sequence ID" value="XM_041013238.1"/>
</dbReference>
<dbReference type="FunFam" id="3.30.200.20:FF:000178">
    <property type="entry name" value="serine/threonine-protein kinase PBS1-like"/>
    <property type="match status" value="1"/>
</dbReference>
<dbReference type="KEGG" id="gmx:100783861"/>
<dbReference type="InterPro" id="IPR011009">
    <property type="entry name" value="Kinase-like_dom_sf"/>
</dbReference>
<evidence type="ECO:0000256" key="8">
    <source>
        <dbReference type="ARBA" id="ARBA00022840"/>
    </source>
</evidence>
<comment type="subcellular location">
    <subcellularLocation>
        <location evidence="1">Membrane</location>
        <topology evidence="1">Single-pass type I membrane protein</topology>
    </subcellularLocation>
</comment>
<keyword evidence="19" id="KW-1185">Reference proteome</keyword>
<dbReference type="SMART" id="SM00220">
    <property type="entry name" value="S_TKc"/>
    <property type="match status" value="1"/>
</dbReference>
<evidence type="ECO:0000256" key="13">
    <source>
        <dbReference type="SAM" id="MobiDB-lite"/>
    </source>
</evidence>
<dbReference type="PROSITE" id="PS50011">
    <property type="entry name" value="PROTEIN_KINASE_DOM"/>
    <property type="match status" value="1"/>
</dbReference>
<dbReference type="Gene3D" id="3.30.200.20">
    <property type="entry name" value="Phosphorylase Kinase, domain 1"/>
    <property type="match status" value="1"/>
</dbReference>
<evidence type="ECO:0000256" key="4">
    <source>
        <dbReference type="ARBA" id="ARBA00022692"/>
    </source>
</evidence>
<feature type="signal peptide" evidence="15">
    <location>
        <begin position="1"/>
        <end position="22"/>
    </location>
</feature>
<dbReference type="HOGENOM" id="CLU_000288_115_3_1"/>
<dbReference type="RefSeq" id="XP_040869175.1">
    <property type="nucleotide sequence ID" value="XM_041013241.1"/>
</dbReference>
<keyword evidence="4 14" id="KW-0812">Transmembrane</keyword>
<evidence type="ECO:0000256" key="6">
    <source>
        <dbReference type="ARBA" id="ARBA00022741"/>
    </source>
</evidence>
<evidence type="ECO:0000313" key="17">
    <source>
        <dbReference type="EMBL" id="KRG90863.1"/>
    </source>
</evidence>
<feature type="compositionally biased region" description="Polar residues" evidence="13">
    <location>
        <begin position="600"/>
        <end position="626"/>
    </location>
</feature>
<dbReference type="PANTHER" id="PTHR27009">
    <property type="entry name" value="RUST RESISTANCE KINASE LR10-RELATED"/>
    <property type="match status" value="1"/>
</dbReference>
<keyword evidence="7" id="KW-0418">Kinase</keyword>
<dbReference type="SMR" id="K7N2Y4"/>
<dbReference type="Gene3D" id="1.10.510.10">
    <property type="entry name" value="Transferase(Phosphotransferase) domain 1"/>
    <property type="match status" value="1"/>
</dbReference>
<dbReference type="PROSITE" id="PS00108">
    <property type="entry name" value="PROTEIN_KINASE_ST"/>
    <property type="match status" value="1"/>
</dbReference>
<dbReference type="GO" id="GO:0016020">
    <property type="term" value="C:membrane"/>
    <property type="evidence" value="ECO:0007669"/>
    <property type="project" value="UniProtKB-SubCell"/>
</dbReference>
<dbReference type="EnsemblPlants" id="KRG90863">
    <property type="protein sequence ID" value="KRG90863"/>
    <property type="gene ID" value="GLYMA_20G118300"/>
</dbReference>
<dbReference type="RefSeq" id="XP_040869173.1">
    <property type="nucleotide sequence ID" value="XM_041013239.1"/>
</dbReference>
<dbReference type="RefSeq" id="XP_040869174.1">
    <property type="nucleotide sequence ID" value="XM_041013240.1"/>
</dbReference>
<evidence type="ECO:0000256" key="14">
    <source>
        <dbReference type="SAM" id="Phobius"/>
    </source>
</evidence>
<dbReference type="InterPro" id="IPR017441">
    <property type="entry name" value="Protein_kinase_ATP_BS"/>
</dbReference>
<keyword evidence="11" id="KW-0325">Glycoprotein</keyword>
<feature type="binding site" evidence="12">
    <location>
        <position position="339"/>
    </location>
    <ligand>
        <name>ATP</name>
        <dbReference type="ChEBI" id="CHEBI:30616"/>
    </ligand>
</feature>
<evidence type="ECO:0000256" key="7">
    <source>
        <dbReference type="ARBA" id="ARBA00022777"/>
    </source>
</evidence>
<dbReference type="InterPro" id="IPR000719">
    <property type="entry name" value="Prot_kinase_dom"/>
</dbReference>
<dbReference type="GeneID" id="100783861"/>
<evidence type="ECO:0000256" key="12">
    <source>
        <dbReference type="PROSITE-ProRule" id="PRU10141"/>
    </source>
</evidence>
<dbReference type="EMBL" id="CM000853">
    <property type="protein sequence ID" value="KRG90863.1"/>
    <property type="molecule type" value="Genomic_DNA"/>
</dbReference>
<feature type="domain" description="Protein kinase" evidence="16">
    <location>
        <begin position="311"/>
        <end position="593"/>
    </location>
</feature>
<dbReference type="RefSeq" id="XP_040869177.1">
    <property type="nucleotide sequence ID" value="XM_041013243.1"/>
</dbReference>
<dbReference type="OrthoDB" id="4062651at2759"/>
<dbReference type="InterPro" id="IPR008271">
    <property type="entry name" value="Ser/Thr_kinase_AS"/>
</dbReference>
<dbReference type="eggNOG" id="KOG1187">
    <property type="taxonomic scope" value="Eukaryota"/>
</dbReference>
<dbReference type="Pfam" id="PF07714">
    <property type="entry name" value="PK_Tyr_Ser-Thr"/>
    <property type="match status" value="1"/>
</dbReference>
<keyword evidence="9 14" id="KW-1133">Transmembrane helix</keyword>
<keyword evidence="3" id="KW-0808">Transferase</keyword>
<evidence type="ECO:0000256" key="9">
    <source>
        <dbReference type="ARBA" id="ARBA00022989"/>
    </source>
</evidence>
<evidence type="ECO:0000256" key="2">
    <source>
        <dbReference type="ARBA" id="ARBA00022527"/>
    </source>
</evidence>
<evidence type="ECO:0000313" key="18">
    <source>
        <dbReference type="EnsemblPlants" id="KRG90863"/>
    </source>
</evidence>
<sequence length="626" mass="70410">MSSVYELVLLLLFCGLMPLVFAAGNQAECPPSFPCGYLDNISFPFTQTERPDCGLLPIRNCDDPLKHKMIQLQKNGEWFQLVRVAQLFSSPTTPLTTFQFRDTNLYHLLQNENCEAFGNNYTLPFPHSSGFAASLYIQYYTTLFRCNRSLHVSPPTNMHNYTECPDYDLYYNDNPKAEDASLRACTKVLLPIKDTPDANNPFTFATADIFTKVELTGECADCHYRRGGQCQLDSREIFFCATANSTFTIIGLVVVVALVAVVLLMVLACSFRKKIFCMENPTHRIIEGFLKEHGPLPTTRYSYSEVKKMTNSFRNKLGQGGFGSVYKGKLHDGQVVAVKILNKSEGNGEEFFNEVASISKTSHVNIVRLLGFCLDSSKQALIYEFMPNGSLDKFIYEEKNPPGVARQLDCKLLYDIAIGIARGLEYLHRGCNTRILHFDIKPHNILLDEDFSPKISDFGLAKLCPRKESVVSILGARGTAGYIAPEVFSRNFGAVSHKSDVYSYGIMVLEMVGMRYNSKAEVNCSSEIYFPHWIYTHLESDQELGLQNIRNESDDKMVRKMTIVGLWCIQTYPPTRPAISRVVEMLESEVELLQIPPKPTFSSSATPPAHFSSETNDNVINENTSV</sequence>
<organism evidence="17">
    <name type="scientific">Glycine max</name>
    <name type="common">Soybean</name>
    <name type="synonym">Glycine hispida</name>
    <dbReference type="NCBI Taxonomy" id="3847"/>
    <lineage>
        <taxon>Eukaryota</taxon>
        <taxon>Viridiplantae</taxon>
        <taxon>Streptophyta</taxon>
        <taxon>Embryophyta</taxon>
        <taxon>Tracheophyta</taxon>
        <taxon>Spermatophyta</taxon>
        <taxon>Magnoliopsida</taxon>
        <taxon>eudicotyledons</taxon>
        <taxon>Gunneridae</taxon>
        <taxon>Pentapetalae</taxon>
        <taxon>rosids</taxon>
        <taxon>fabids</taxon>
        <taxon>Fabales</taxon>
        <taxon>Fabaceae</taxon>
        <taxon>Papilionoideae</taxon>
        <taxon>50 kb inversion clade</taxon>
        <taxon>NPAAA clade</taxon>
        <taxon>indigoferoid/millettioid clade</taxon>
        <taxon>Phaseoleae</taxon>
        <taxon>Glycine</taxon>
        <taxon>Glycine subgen. Soja</taxon>
    </lineage>
</organism>